<dbReference type="RefSeq" id="WP_179237378.1">
    <property type="nucleotide sequence ID" value="NZ_JACBNQ010000004.1"/>
</dbReference>
<keyword evidence="3" id="KW-1185">Reference proteome</keyword>
<dbReference type="Proteomes" id="UP000611629">
    <property type="component" value="Unassembled WGS sequence"/>
</dbReference>
<accession>A0A974BJ23</accession>
<keyword evidence="1" id="KW-0472">Membrane</keyword>
<protein>
    <submittedName>
        <fullName evidence="2">Uncharacterized protein</fullName>
    </submittedName>
</protein>
<feature type="transmembrane region" description="Helical" evidence="1">
    <location>
        <begin position="121"/>
        <end position="144"/>
    </location>
</feature>
<evidence type="ECO:0000313" key="2">
    <source>
        <dbReference type="EMBL" id="NYB73682.1"/>
    </source>
</evidence>
<feature type="transmembrane region" description="Helical" evidence="1">
    <location>
        <begin position="32"/>
        <end position="53"/>
    </location>
</feature>
<organism evidence="2 3">
    <name type="scientific">Sedimentibacter hydroxybenzoicus DSM 7310</name>
    <dbReference type="NCBI Taxonomy" id="1123245"/>
    <lineage>
        <taxon>Bacteria</taxon>
        <taxon>Bacillati</taxon>
        <taxon>Bacillota</taxon>
        <taxon>Tissierellia</taxon>
        <taxon>Sedimentibacter</taxon>
    </lineage>
</organism>
<sequence>MKKNNLLIGIMYVIVGVLFFLAATLTDSKLSSLLFGFAGAGIAPGIMMIYRYFYWNKPGNKERYAERMENEKIEQHDELKVKLRDKSGRYAYIFGLVAVSISIVAFSVLGQLEIIDNSRIIIFYLGGYLILQYIIGIVIFNRLLKKYK</sequence>
<feature type="transmembrane region" description="Helical" evidence="1">
    <location>
        <begin position="7"/>
        <end position="26"/>
    </location>
</feature>
<comment type="caution">
    <text evidence="2">The sequence shown here is derived from an EMBL/GenBank/DDBJ whole genome shotgun (WGS) entry which is preliminary data.</text>
</comment>
<evidence type="ECO:0000256" key="1">
    <source>
        <dbReference type="SAM" id="Phobius"/>
    </source>
</evidence>
<dbReference type="EMBL" id="JACBNQ010000004">
    <property type="protein sequence ID" value="NYB73682.1"/>
    <property type="molecule type" value="Genomic_DNA"/>
</dbReference>
<dbReference type="AlphaFoldDB" id="A0A974BJ23"/>
<proteinExistence type="predicted"/>
<name>A0A974BJ23_SEDHY</name>
<gene>
    <name evidence="2" type="ORF">HZF24_05955</name>
</gene>
<reference evidence="2" key="1">
    <citation type="submission" date="2020-07" db="EMBL/GenBank/DDBJ databases">
        <title>Genomic analysis of a strain of Sedimentibacter Hydroxybenzoicus DSM7310.</title>
        <authorList>
            <person name="Ma S."/>
        </authorList>
    </citation>
    <scope>NUCLEOTIDE SEQUENCE</scope>
    <source>
        <strain evidence="2">DSM 7310</strain>
    </source>
</reference>
<keyword evidence="1" id="KW-1133">Transmembrane helix</keyword>
<keyword evidence="1" id="KW-0812">Transmembrane</keyword>
<evidence type="ECO:0000313" key="3">
    <source>
        <dbReference type="Proteomes" id="UP000611629"/>
    </source>
</evidence>
<feature type="transmembrane region" description="Helical" evidence="1">
    <location>
        <begin position="90"/>
        <end position="109"/>
    </location>
</feature>